<dbReference type="Pfam" id="PF13899">
    <property type="entry name" value="Thioredoxin_7"/>
    <property type="match status" value="1"/>
</dbReference>
<feature type="transmembrane region" description="Helical" evidence="6">
    <location>
        <begin position="236"/>
        <end position="259"/>
    </location>
</feature>
<evidence type="ECO:0000256" key="2">
    <source>
        <dbReference type="ARBA" id="ARBA00022475"/>
    </source>
</evidence>
<dbReference type="PROSITE" id="PS51352">
    <property type="entry name" value="THIOREDOXIN_2"/>
    <property type="match status" value="1"/>
</dbReference>
<protein>
    <recommendedName>
        <fullName evidence="7">Thioredoxin domain-containing protein</fullName>
    </recommendedName>
</protein>
<sequence length="622" mass="69723">MIKTIIKPILFISLLIGLGYSQFQNPVTVFAESENSVRPGEVAYIQVEANMDDEWHIYALENAGEGPVASRIKVDGNIVEKQGLIEHREPTEKYDEGFGVNTRFFNGTTVFRVPVKIKEDAPIGKTSLSVYMLYQVCNETLCYPPAEVNINASLIIDDGPVRKEYSEFVSARSVSSSSEINLDDAIAAGFWSFVLLSISMGFLALLTPCVFPMIPITVSFFTHQGELENQKPLNQALVYTLGIVATFSILGMILAITLGAAGANQLAANPWVNLFIGALFVYFALSLFGAYEIQLPQSLRQLSLAQEKRGGYIGTLFMAVTFTLTSFTCTVQFVGLLLVAASQGQWFWPLLGMIVFSTAFATPFFFLALFPQYLAKMPKSGGWLNSVKVVMGFLELAAAFKFFSNTDLVWGWGVFTFNSVLSIWTVIMFFTGLYLLGKIQLPHDSKLESLGVTRMMLSLFFLTFSLYMGTGLFGRPIHGMIYSYLPPKLEKDFSAIDKDNNVEKLIWYSDLEQAFTEAKLIEKPIFIDFTGYTCTNCRWMETNIFTLQEVEDRFNEMILVHLYTDGGENHKEYLRYEIERFGTAALPYYVILSPHDEVLATFPGLTRDVNEFLDFIDKGLAG</sequence>
<feature type="transmembrane region" description="Helical" evidence="6">
    <location>
        <begin position="382"/>
        <end position="403"/>
    </location>
</feature>
<proteinExistence type="predicted"/>
<dbReference type="GO" id="GO:0017004">
    <property type="term" value="P:cytochrome complex assembly"/>
    <property type="evidence" value="ECO:0007669"/>
    <property type="project" value="InterPro"/>
</dbReference>
<dbReference type="InterPro" id="IPR028250">
    <property type="entry name" value="DsbDN"/>
</dbReference>
<evidence type="ECO:0000256" key="1">
    <source>
        <dbReference type="ARBA" id="ARBA00004651"/>
    </source>
</evidence>
<dbReference type="Gene3D" id="3.40.30.10">
    <property type="entry name" value="Glutaredoxin"/>
    <property type="match status" value="1"/>
</dbReference>
<evidence type="ECO:0000313" key="8">
    <source>
        <dbReference type="EMBL" id="SUZ92677.1"/>
    </source>
</evidence>
<keyword evidence="3 6" id="KW-0812">Transmembrane</keyword>
<accession>A0A381RRY9</accession>
<dbReference type="GO" id="GO:0005886">
    <property type="term" value="C:plasma membrane"/>
    <property type="evidence" value="ECO:0007669"/>
    <property type="project" value="UniProtKB-SubCell"/>
</dbReference>
<feature type="transmembrane region" description="Helical" evidence="6">
    <location>
        <begin position="190"/>
        <end position="215"/>
    </location>
</feature>
<keyword evidence="2" id="KW-1003">Cell membrane</keyword>
<keyword evidence="4 6" id="KW-1133">Transmembrane helix</keyword>
<dbReference type="SUPFAM" id="SSF52833">
    <property type="entry name" value="Thioredoxin-like"/>
    <property type="match status" value="1"/>
</dbReference>
<feature type="transmembrane region" description="Helical" evidence="6">
    <location>
        <begin position="409"/>
        <end position="436"/>
    </location>
</feature>
<dbReference type="PANTHER" id="PTHR32234">
    <property type="entry name" value="THIOL:DISULFIDE INTERCHANGE PROTEIN DSBD"/>
    <property type="match status" value="1"/>
</dbReference>
<dbReference type="InterPro" id="IPR003834">
    <property type="entry name" value="Cyt_c_assmbl_TM_dom"/>
</dbReference>
<organism evidence="8">
    <name type="scientific">marine metagenome</name>
    <dbReference type="NCBI Taxonomy" id="408172"/>
    <lineage>
        <taxon>unclassified sequences</taxon>
        <taxon>metagenomes</taxon>
        <taxon>ecological metagenomes</taxon>
    </lineage>
</organism>
<dbReference type="AlphaFoldDB" id="A0A381RRY9"/>
<evidence type="ECO:0000256" key="5">
    <source>
        <dbReference type="ARBA" id="ARBA00023136"/>
    </source>
</evidence>
<dbReference type="PANTHER" id="PTHR32234:SF0">
    <property type="entry name" value="THIOL:DISULFIDE INTERCHANGE PROTEIN DSBD"/>
    <property type="match status" value="1"/>
</dbReference>
<dbReference type="InterPro" id="IPR036929">
    <property type="entry name" value="DsbDN_sf"/>
</dbReference>
<feature type="transmembrane region" description="Helical" evidence="6">
    <location>
        <begin position="456"/>
        <end position="474"/>
    </location>
</feature>
<dbReference type="EMBL" id="UINC01002080">
    <property type="protein sequence ID" value="SUZ92677.1"/>
    <property type="molecule type" value="Genomic_DNA"/>
</dbReference>
<feature type="transmembrane region" description="Helical" evidence="6">
    <location>
        <begin position="312"/>
        <end position="340"/>
    </location>
</feature>
<feature type="transmembrane region" description="Helical" evidence="6">
    <location>
        <begin position="346"/>
        <end position="370"/>
    </location>
</feature>
<evidence type="ECO:0000256" key="3">
    <source>
        <dbReference type="ARBA" id="ARBA00022692"/>
    </source>
</evidence>
<evidence type="ECO:0000256" key="4">
    <source>
        <dbReference type="ARBA" id="ARBA00022989"/>
    </source>
</evidence>
<evidence type="ECO:0000259" key="7">
    <source>
        <dbReference type="PROSITE" id="PS51352"/>
    </source>
</evidence>
<dbReference type="Gene3D" id="2.60.40.1250">
    <property type="entry name" value="Thiol:disulfide interchange protein DsbD, N-terminal domain"/>
    <property type="match status" value="1"/>
</dbReference>
<dbReference type="InterPro" id="IPR036249">
    <property type="entry name" value="Thioredoxin-like_sf"/>
</dbReference>
<evidence type="ECO:0000256" key="6">
    <source>
        <dbReference type="SAM" id="Phobius"/>
    </source>
</evidence>
<gene>
    <name evidence="8" type="ORF">METZ01_LOCUS45531</name>
</gene>
<feature type="transmembrane region" description="Helical" evidence="6">
    <location>
        <begin position="271"/>
        <end position="291"/>
    </location>
</feature>
<dbReference type="InterPro" id="IPR013766">
    <property type="entry name" value="Thioredoxin_domain"/>
</dbReference>
<comment type="subcellular location">
    <subcellularLocation>
        <location evidence="1">Cell membrane</location>
        <topology evidence="1">Multi-pass membrane protein</topology>
    </subcellularLocation>
</comment>
<dbReference type="GO" id="GO:0015035">
    <property type="term" value="F:protein-disulfide reductase activity"/>
    <property type="evidence" value="ECO:0007669"/>
    <property type="project" value="TreeGrafter"/>
</dbReference>
<keyword evidence="5 6" id="KW-0472">Membrane</keyword>
<reference evidence="8" key="1">
    <citation type="submission" date="2018-05" db="EMBL/GenBank/DDBJ databases">
        <authorList>
            <person name="Lanie J.A."/>
            <person name="Ng W.-L."/>
            <person name="Kazmierczak K.M."/>
            <person name="Andrzejewski T.M."/>
            <person name="Davidsen T.M."/>
            <person name="Wayne K.J."/>
            <person name="Tettelin H."/>
            <person name="Glass J.I."/>
            <person name="Rusch D."/>
            <person name="Podicherti R."/>
            <person name="Tsui H.-C.T."/>
            <person name="Winkler M.E."/>
        </authorList>
    </citation>
    <scope>NUCLEOTIDE SEQUENCE</scope>
</reference>
<dbReference type="Pfam" id="PF11412">
    <property type="entry name" value="DsbD_N"/>
    <property type="match status" value="1"/>
</dbReference>
<feature type="domain" description="Thioredoxin" evidence="7">
    <location>
        <begin position="484"/>
        <end position="621"/>
    </location>
</feature>
<dbReference type="Pfam" id="PF02683">
    <property type="entry name" value="DsbD_TM"/>
    <property type="match status" value="1"/>
</dbReference>
<dbReference type="GO" id="GO:0045454">
    <property type="term" value="P:cell redox homeostasis"/>
    <property type="evidence" value="ECO:0007669"/>
    <property type="project" value="TreeGrafter"/>
</dbReference>
<name>A0A381RRY9_9ZZZZ</name>